<comment type="caution">
    <text evidence="7">The sequence shown here is derived from an EMBL/GenBank/DDBJ whole genome shotgun (WGS) entry which is preliminary data.</text>
</comment>
<evidence type="ECO:0000313" key="7">
    <source>
        <dbReference type="EMBL" id="KAK6510118.1"/>
    </source>
</evidence>
<dbReference type="PANTHER" id="PTHR42083:SF1">
    <property type="entry name" value="MARVEL DOMAIN-CONTAINING PROTEIN"/>
    <property type="match status" value="1"/>
</dbReference>
<feature type="transmembrane region" description="Helical" evidence="5">
    <location>
        <begin position="12"/>
        <end position="31"/>
    </location>
</feature>
<protein>
    <recommendedName>
        <fullName evidence="6">MARVEL domain-containing protein</fullName>
    </recommendedName>
</protein>
<name>A0AAV9WRE6_9PEZI</name>
<organism evidence="7 8">
    <name type="scientific">Arthrobotrys musiformis</name>
    <dbReference type="NCBI Taxonomy" id="47236"/>
    <lineage>
        <taxon>Eukaryota</taxon>
        <taxon>Fungi</taxon>
        <taxon>Dikarya</taxon>
        <taxon>Ascomycota</taxon>
        <taxon>Pezizomycotina</taxon>
        <taxon>Orbiliomycetes</taxon>
        <taxon>Orbiliales</taxon>
        <taxon>Orbiliaceae</taxon>
        <taxon>Arthrobotrys</taxon>
    </lineage>
</organism>
<dbReference type="InterPro" id="IPR008253">
    <property type="entry name" value="Marvel"/>
</dbReference>
<comment type="subcellular location">
    <subcellularLocation>
        <location evidence="1">Membrane</location>
        <topology evidence="1">Multi-pass membrane protein</topology>
    </subcellularLocation>
</comment>
<dbReference type="PANTHER" id="PTHR42083">
    <property type="entry name" value="MARVEL DOMAIN-CONTAINING PROTEIN"/>
    <property type="match status" value="1"/>
</dbReference>
<accession>A0AAV9WRE6</accession>
<evidence type="ECO:0000259" key="6">
    <source>
        <dbReference type="Pfam" id="PF01284"/>
    </source>
</evidence>
<dbReference type="AlphaFoldDB" id="A0AAV9WRE6"/>
<evidence type="ECO:0000256" key="2">
    <source>
        <dbReference type="ARBA" id="ARBA00022692"/>
    </source>
</evidence>
<dbReference type="GO" id="GO:0016020">
    <property type="term" value="C:membrane"/>
    <property type="evidence" value="ECO:0007669"/>
    <property type="project" value="UniProtKB-SubCell"/>
</dbReference>
<sequence length="82" mass="8810">MSLKAVQTLTGRIILGILRALQLVLACAVIGLYGKYLSRASEADEHADARWIWGVVVGGLSAVTAVSFFLLSLFFGWVSVVL</sequence>
<gene>
    <name evidence="7" type="ORF">TWF481_004831</name>
</gene>
<evidence type="ECO:0000256" key="5">
    <source>
        <dbReference type="SAM" id="Phobius"/>
    </source>
</evidence>
<evidence type="ECO:0000256" key="4">
    <source>
        <dbReference type="ARBA" id="ARBA00023136"/>
    </source>
</evidence>
<dbReference type="Pfam" id="PF01284">
    <property type="entry name" value="MARVEL"/>
    <property type="match status" value="1"/>
</dbReference>
<keyword evidence="3 5" id="KW-1133">Transmembrane helix</keyword>
<feature type="transmembrane region" description="Helical" evidence="5">
    <location>
        <begin position="51"/>
        <end position="78"/>
    </location>
</feature>
<reference evidence="7 8" key="1">
    <citation type="submission" date="2023-08" db="EMBL/GenBank/DDBJ databases">
        <authorList>
            <person name="Palmer J.M."/>
        </authorList>
    </citation>
    <scope>NUCLEOTIDE SEQUENCE [LARGE SCALE GENOMIC DNA]</scope>
    <source>
        <strain evidence="7 8">TWF481</strain>
    </source>
</reference>
<evidence type="ECO:0000256" key="3">
    <source>
        <dbReference type="ARBA" id="ARBA00022989"/>
    </source>
</evidence>
<keyword evidence="2 5" id="KW-0812">Transmembrane</keyword>
<keyword evidence="8" id="KW-1185">Reference proteome</keyword>
<keyword evidence="4 5" id="KW-0472">Membrane</keyword>
<evidence type="ECO:0000313" key="8">
    <source>
        <dbReference type="Proteomes" id="UP001370758"/>
    </source>
</evidence>
<dbReference type="EMBL" id="JAVHJL010000002">
    <property type="protein sequence ID" value="KAK6510118.1"/>
    <property type="molecule type" value="Genomic_DNA"/>
</dbReference>
<proteinExistence type="predicted"/>
<feature type="domain" description="MARVEL" evidence="6">
    <location>
        <begin position="13"/>
        <end position="75"/>
    </location>
</feature>
<dbReference type="Proteomes" id="UP001370758">
    <property type="component" value="Unassembled WGS sequence"/>
</dbReference>
<evidence type="ECO:0000256" key="1">
    <source>
        <dbReference type="ARBA" id="ARBA00004141"/>
    </source>
</evidence>